<name>A0ACB6Z993_THEGA</name>
<keyword evidence="2" id="KW-1185">Reference proteome</keyword>
<protein>
    <submittedName>
        <fullName evidence="1">Uncharacterized protein</fullName>
    </submittedName>
</protein>
<comment type="caution">
    <text evidence="1">The sequence shown here is derived from an EMBL/GenBank/DDBJ whole genome shotgun (WGS) entry which is preliminary data.</text>
</comment>
<proteinExistence type="predicted"/>
<reference evidence="1" key="2">
    <citation type="journal article" date="2020" name="Nat. Commun.">
        <title>Large-scale genome sequencing of mycorrhizal fungi provides insights into the early evolution of symbiotic traits.</title>
        <authorList>
            <person name="Miyauchi S."/>
            <person name="Kiss E."/>
            <person name="Kuo A."/>
            <person name="Drula E."/>
            <person name="Kohler A."/>
            <person name="Sanchez-Garcia M."/>
            <person name="Morin E."/>
            <person name="Andreopoulos B."/>
            <person name="Barry K.W."/>
            <person name="Bonito G."/>
            <person name="Buee M."/>
            <person name="Carver A."/>
            <person name="Chen C."/>
            <person name="Cichocki N."/>
            <person name="Clum A."/>
            <person name="Culley D."/>
            <person name="Crous P.W."/>
            <person name="Fauchery L."/>
            <person name="Girlanda M."/>
            <person name="Hayes R.D."/>
            <person name="Keri Z."/>
            <person name="LaButti K."/>
            <person name="Lipzen A."/>
            <person name="Lombard V."/>
            <person name="Magnuson J."/>
            <person name="Maillard F."/>
            <person name="Murat C."/>
            <person name="Nolan M."/>
            <person name="Ohm R.A."/>
            <person name="Pangilinan J."/>
            <person name="Pereira M.F."/>
            <person name="Perotto S."/>
            <person name="Peter M."/>
            <person name="Pfister S."/>
            <person name="Riley R."/>
            <person name="Sitrit Y."/>
            <person name="Stielow J.B."/>
            <person name="Szollosi G."/>
            <person name="Zifcakova L."/>
            <person name="Stursova M."/>
            <person name="Spatafora J.W."/>
            <person name="Tedersoo L."/>
            <person name="Vaario L.M."/>
            <person name="Yamada A."/>
            <person name="Yan M."/>
            <person name="Wang P."/>
            <person name="Xu J."/>
            <person name="Bruns T."/>
            <person name="Baldrian P."/>
            <person name="Vilgalys R."/>
            <person name="Dunand C."/>
            <person name="Henrissat B."/>
            <person name="Grigoriev I.V."/>
            <person name="Hibbett D."/>
            <person name="Nagy L.G."/>
            <person name="Martin F.M."/>
        </authorList>
    </citation>
    <scope>NUCLEOTIDE SEQUENCE</scope>
    <source>
        <strain evidence="1">P2</strain>
    </source>
</reference>
<sequence>MRRRGDTSQQGSTPQQGTKRINMDTFKRLMDPTADLDNFAVGCGDDEEHVPGDSRDEGVEESHYHWLFDLPTVTLDADLRSPIPVFPIGPPPTQGSDSQLGGIEEEEEWRPMSPVHGGIGLDILDIGILIVNLAGHHGIDSWRLSSTFQRTDRQNLTKDCAGLLWHPLRFLSTDGRFSKSLKVPRGDPYLRCHCGRTAAGSR</sequence>
<evidence type="ECO:0000313" key="1">
    <source>
        <dbReference type="EMBL" id="KAF9646270.1"/>
    </source>
</evidence>
<reference evidence="1" key="1">
    <citation type="submission" date="2019-10" db="EMBL/GenBank/DDBJ databases">
        <authorList>
            <consortium name="DOE Joint Genome Institute"/>
            <person name="Kuo A."/>
            <person name="Miyauchi S."/>
            <person name="Kiss E."/>
            <person name="Drula E."/>
            <person name="Kohler A."/>
            <person name="Sanchez-Garcia M."/>
            <person name="Andreopoulos B."/>
            <person name="Barry K.W."/>
            <person name="Bonito G."/>
            <person name="Buee M."/>
            <person name="Carver A."/>
            <person name="Chen C."/>
            <person name="Cichocki N."/>
            <person name="Clum A."/>
            <person name="Culley D."/>
            <person name="Crous P.W."/>
            <person name="Fauchery L."/>
            <person name="Girlanda M."/>
            <person name="Hayes R."/>
            <person name="Keri Z."/>
            <person name="Labutti K."/>
            <person name="Lipzen A."/>
            <person name="Lombard V."/>
            <person name="Magnuson J."/>
            <person name="Maillard F."/>
            <person name="Morin E."/>
            <person name="Murat C."/>
            <person name="Nolan M."/>
            <person name="Ohm R."/>
            <person name="Pangilinan J."/>
            <person name="Pereira M."/>
            <person name="Perotto S."/>
            <person name="Peter M."/>
            <person name="Riley R."/>
            <person name="Sitrit Y."/>
            <person name="Stielow B."/>
            <person name="Szollosi G."/>
            <person name="Zifcakova L."/>
            <person name="Stursova M."/>
            <person name="Spatafora J.W."/>
            <person name="Tedersoo L."/>
            <person name="Vaario L.-M."/>
            <person name="Yamada A."/>
            <person name="Yan M."/>
            <person name="Wang P."/>
            <person name="Xu J."/>
            <person name="Bruns T."/>
            <person name="Baldrian P."/>
            <person name="Vilgalys R."/>
            <person name="Henrissat B."/>
            <person name="Grigoriev I.V."/>
            <person name="Hibbett D."/>
            <person name="Nagy L.G."/>
            <person name="Martin F.M."/>
        </authorList>
    </citation>
    <scope>NUCLEOTIDE SEQUENCE</scope>
    <source>
        <strain evidence="1">P2</strain>
    </source>
</reference>
<accession>A0ACB6Z993</accession>
<evidence type="ECO:0000313" key="2">
    <source>
        <dbReference type="Proteomes" id="UP000886501"/>
    </source>
</evidence>
<organism evidence="1 2">
    <name type="scientific">Thelephora ganbajun</name>
    <name type="common">Ganba fungus</name>
    <dbReference type="NCBI Taxonomy" id="370292"/>
    <lineage>
        <taxon>Eukaryota</taxon>
        <taxon>Fungi</taxon>
        <taxon>Dikarya</taxon>
        <taxon>Basidiomycota</taxon>
        <taxon>Agaricomycotina</taxon>
        <taxon>Agaricomycetes</taxon>
        <taxon>Thelephorales</taxon>
        <taxon>Thelephoraceae</taxon>
        <taxon>Thelephora</taxon>
    </lineage>
</organism>
<dbReference type="Proteomes" id="UP000886501">
    <property type="component" value="Unassembled WGS sequence"/>
</dbReference>
<dbReference type="EMBL" id="MU118063">
    <property type="protein sequence ID" value="KAF9646270.1"/>
    <property type="molecule type" value="Genomic_DNA"/>
</dbReference>
<gene>
    <name evidence="1" type="ORF">BDM02DRAFT_267265</name>
</gene>